<proteinExistence type="predicted"/>
<keyword evidence="2" id="KW-1185">Reference proteome</keyword>
<gene>
    <name evidence="1" type="ORF">MiSe_42870</name>
</gene>
<evidence type="ECO:0000313" key="1">
    <source>
        <dbReference type="EMBL" id="GET39517.1"/>
    </source>
</evidence>
<reference evidence="1" key="1">
    <citation type="submission" date="2019-10" db="EMBL/GenBank/DDBJ databases">
        <title>Draft genome sequece of Microseira wollei NIES-4236.</title>
        <authorList>
            <person name="Yamaguchi H."/>
            <person name="Suzuki S."/>
            <person name="Kawachi M."/>
        </authorList>
    </citation>
    <scope>NUCLEOTIDE SEQUENCE</scope>
    <source>
        <strain evidence="1">NIES-4236</strain>
    </source>
</reference>
<dbReference type="EMBL" id="BLAY01000067">
    <property type="protein sequence ID" value="GET39517.1"/>
    <property type="molecule type" value="Genomic_DNA"/>
</dbReference>
<organism evidence="1 2">
    <name type="scientific">Microseira wollei NIES-4236</name>
    <dbReference type="NCBI Taxonomy" id="2530354"/>
    <lineage>
        <taxon>Bacteria</taxon>
        <taxon>Bacillati</taxon>
        <taxon>Cyanobacteriota</taxon>
        <taxon>Cyanophyceae</taxon>
        <taxon>Oscillatoriophycideae</taxon>
        <taxon>Aerosakkonematales</taxon>
        <taxon>Aerosakkonemataceae</taxon>
        <taxon>Microseira</taxon>
    </lineage>
</organism>
<protein>
    <recommendedName>
        <fullName evidence="3">Transposase</fullName>
    </recommendedName>
</protein>
<sequence length="73" mass="8773">MKFSKLDYCQYLLSGQINYTITNLADDIKKISHDQINRYLRAEKLSHRLWENVKPLIQSHDQGYIILDKRYSQ</sequence>
<comment type="caution">
    <text evidence="1">The sequence shown here is derived from an EMBL/GenBank/DDBJ whole genome shotgun (WGS) entry which is preliminary data.</text>
</comment>
<dbReference type="Proteomes" id="UP001050975">
    <property type="component" value="Unassembled WGS sequence"/>
</dbReference>
<name>A0AAV3XGI9_9CYAN</name>
<accession>A0AAV3XGI9</accession>
<dbReference type="AlphaFoldDB" id="A0AAV3XGI9"/>
<evidence type="ECO:0008006" key="3">
    <source>
        <dbReference type="Google" id="ProtNLM"/>
    </source>
</evidence>
<evidence type="ECO:0000313" key="2">
    <source>
        <dbReference type="Proteomes" id="UP001050975"/>
    </source>
</evidence>